<evidence type="ECO:0000313" key="2">
    <source>
        <dbReference type="EMBL" id="TKK90191.1"/>
    </source>
</evidence>
<reference evidence="2 3" key="1">
    <citation type="submission" date="2019-04" db="EMBL/GenBank/DDBJ databases">
        <title>Herbidospora sp. NEAU-GS14.nov., a novel actinomycete isolated from soil.</title>
        <authorList>
            <person name="Han L."/>
        </authorList>
    </citation>
    <scope>NUCLEOTIDE SEQUENCE [LARGE SCALE GENOMIC DNA]</scope>
    <source>
        <strain evidence="2 3">NEAU-GS14</strain>
    </source>
</reference>
<comment type="caution">
    <text evidence="2">The sequence shown here is derived from an EMBL/GenBank/DDBJ whole genome shotgun (WGS) entry which is preliminary data.</text>
</comment>
<dbReference type="RefSeq" id="WP_137246229.1">
    <property type="nucleotide sequence ID" value="NZ_SZQA01000004.1"/>
</dbReference>
<sequence length="281" mass="31259">MATGRLPTIRLRRLAGELTRLRTDSGYSREEVAGRLGVAFSTIYRIETGLTRPRAKTLRDLLELYDVDPAHRAALADLARDAGDRGWWHAYGDVLPGPYVGLEWEAVSVRNYESVVIPGLLQTADYARAVISAALEETPKATGRRVALRLQRQRKLDQRDFAMWVVLDEGVVWRRVGGPRVMAQQLRHLHELANRPNITIQVLSLRGGAYLGMGSPFSILSFAGPADGEVVLLENPGGELYLEAPDQLRRCAHIFDHLRAAALSPERSLEVLESAEKEMTS</sequence>
<accession>A0A4U3ML48</accession>
<dbReference type="PROSITE" id="PS50943">
    <property type="entry name" value="HTH_CROC1"/>
    <property type="match status" value="1"/>
</dbReference>
<evidence type="ECO:0000313" key="3">
    <source>
        <dbReference type="Proteomes" id="UP000308705"/>
    </source>
</evidence>
<dbReference type="Proteomes" id="UP000308705">
    <property type="component" value="Unassembled WGS sequence"/>
</dbReference>
<name>A0A4U3ML48_9ACTN</name>
<organism evidence="2 3">
    <name type="scientific">Herbidospora galbida</name>
    <dbReference type="NCBI Taxonomy" id="2575442"/>
    <lineage>
        <taxon>Bacteria</taxon>
        <taxon>Bacillati</taxon>
        <taxon>Actinomycetota</taxon>
        <taxon>Actinomycetes</taxon>
        <taxon>Streptosporangiales</taxon>
        <taxon>Streptosporangiaceae</taxon>
        <taxon>Herbidospora</taxon>
    </lineage>
</organism>
<gene>
    <name evidence="2" type="ORF">FDA94_07185</name>
</gene>
<dbReference type="GO" id="GO:0003677">
    <property type="term" value="F:DNA binding"/>
    <property type="evidence" value="ECO:0007669"/>
    <property type="project" value="InterPro"/>
</dbReference>
<dbReference type="CDD" id="cd00093">
    <property type="entry name" value="HTH_XRE"/>
    <property type="match status" value="1"/>
</dbReference>
<evidence type="ECO:0000259" key="1">
    <source>
        <dbReference type="PROSITE" id="PS50943"/>
    </source>
</evidence>
<dbReference type="SMART" id="SM00530">
    <property type="entry name" value="HTH_XRE"/>
    <property type="match status" value="1"/>
</dbReference>
<proteinExistence type="predicted"/>
<keyword evidence="3" id="KW-1185">Reference proteome</keyword>
<dbReference type="InterPro" id="IPR010982">
    <property type="entry name" value="Lambda_DNA-bd_dom_sf"/>
</dbReference>
<feature type="domain" description="HTH cro/C1-type" evidence="1">
    <location>
        <begin position="18"/>
        <end position="72"/>
    </location>
</feature>
<dbReference type="SUPFAM" id="SSF47413">
    <property type="entry name" value="lambda repressor-like DNA-binding domains"/>
    <property type="match status" value="1"/>
</dbReference>
<protein>
    <submittedName>
        <fullName evidence="2">Helix-turn-helix domain-containing protein</fullName>
    </submittedName>
</protein>
<dbReference type="InterPro" id="IPR001387">
    <property type="entry name" value="Cro/C1-type_HTH"/>
</dbReference>
<dbReference type="OrthoDB" id="5177725at2"/>
<dbReference type="Pfam" id="PF19054">
    <property type="entry name" value="DUF5753"/>
    <property type="match status" value="1"/>
</dbReference>
<dbReference type="AlphaFoldDB" id="A0A4U3ML48"/>
<dbReference type="InterPro" id="IPR043917">
    <property type="entry name" value="DUF5753"/>
</dbReference>
<dbReference type="EMBL" id="SZQA01000004">
    <property type="protein sequence ID" value="TKK90191.1"/>
    <property type="molecule type" value="Genomic_DNA"/>
</dbReference>
<dbReference type="Pfam" id="PF13560">
    <property type="entry name" value="HTH_31"/>
    <property type="match status" value="1"/>
</dbReference>
<dbReference type="Gene3D" id="1.10.260.40">
    <property type="entry name" value="lambda repressor-like DNA-binding domains"/>
    <property type="match status" value="1"/>
</dbReference>